<evidence type="ECO:0000313" key="1">
    <source>
        <dbReference type="EMBL" id="KKL99996.1"/>
    </source>
</evidence>
<dbReference type="EMBL" id="LAZR01017536">
    <property type="protein sequence ID" value="KKL99996.1"/>
    <property type="molecule type" value="Genomic_DNA"/>
</dbReference>
<name>A0A0F9HAF9_9ZZZZ</name>
<protein>
    <submittedName>
        <fullName evidence="1">Uncharacterized protein</fullName>
    </submittedName>
</protein>
<proteinExistence type="predicted"/>
<reference evidence="1" key="1">
    <citation type="journal article" date="2015" name="Nature">
        <title>Complex archaea that bridge the gap between prokaryotes and eukaryotes.</title>
        <authorList>
            <person name="Spang A."/>
            <person name="Saw J.H."/>
            <person name="Jorgensen S.L."/>
            <person name="Zaremba-Niedzwiedzka K."/>
            <person name="Martijn J."/>
            <person name="Lind A.E."/>
            <person name="van Eijk R."/>
            <person name="Schleper C."/>
            <person name="Guy L."/>
            <person name="Ettema T.J."/>
        </authorList>
    </citation>
    <scope>NUCLEOTIDE SEQUENCE</scope>
</reference>
<dbReference type="AlphaFoldDB" id="A0A0F9HAF9"/>
<accession>A0A0F9HAF9</accession>
<gene>
    <name evidence="1" type="ORF">LCGC14_1808850</name>
</gene>
<sequence>MSMNLHCDEIELEQIPTWITYMIYSPDKNNDPCGGWHGVLYRLKQWYGHEKQIAFNSAADNPREQEWIDIDYLNKIECLNSAADRGPLTFYIM</sequence>
<comment type="caution">
    <text evidence="1">The sequence shown here is derived from an EMBL/GenBank/DDBJ whole genome shotgun (WGS) entry which is preliminary data.</text>
</comment>
<organism evidence="1">
    <name type="scientific">marine sediment metagenome</name>
    <dbReference type="NCBI Taxonomy" id="412755"/>
    <lineage>
        <taxon>unclassified sequences</taxon>
        <taxon>metagenomes</taxon>
        <taxon>ecological metagenomes</taxon>
    </lineage>
</organism>